<keyword evidence="1" id="KW-0998">Cell outer membrane</keyword>
<keyword evidence="2" id="KW-0732">Signal</keyword>
<evidence type="ECO:0000313" key="3">
    <source>
        <dbReference type="EMBL" id="MCK0536691.1"/>
    </source>
</evidence>
<gene>
    <name evidence="3" type="ORF">MU846_03125</name>
</gene>
<dbReference type="Pfam" id="PF09411">
    <property type="entry name" value="PagL"/>
    <property type="match status" value="1"/>
</dbReference>
<comment type="catalytic activity">
    <reaction evidence="1">
        <text>a 3-(acyloxy)acyl derivative of bacterial toxin + H2O = a 3-hydroxyacyl derivative of bacterial toxin + a fatty acid + H(+)</text>
        <dbReference type="Rhea" id="RHEA:12032"/>
        <dbReference type="ChEBI" id="CHEBI:15377"/>
        <dbReference type="ChEBI" id="CHEBI:15378"/>
        <dbReference type="ChEBI" id="CHEBI:28868"/>
        <dbReference type="ChEBI" id="CHEBI:136853"/>
        <dbReference type="ChEBI" id="CHEBI:140675"/>
        <dbReference type="EC" id="3.1.1.77"/>
    </reaction>
</comment>
<keyword evidence="1 3" id="KW-0378">Hydrolase</keyword>
<dbReference type="EMBL" id="JALKII010000002">
    <property type="protein sequence ID" value="MCK0536691.1"/>
    <property type="molecule type" value="Genomic_DNA"/>
</dbReference>
<comment type="subunit">
    <text evidence="1">Homodimer.</text>
</comment>
<dbReference type="GO" id="GO:0016787">
    <property type="term" value="F:hydrolase activity"/>
    <property type="evidence" value="ECO:0007669"/>
    <property type="project" value="UniProtKB-KW"/>
</dbReference>
<dbReference type="Proteomes" id="UP001165524">
    <property type="component" value="Unassembled WGS sequence"/>
</dbReference>
<comment type="similarity">
    <text evidence="1">Belongs to the PagL family.</text>
</comment>
<proteinExistence type="inferred from homology"/>
<accession>A0ABT0E4E4</accession>
<reference evidence="3" key="1">
    <citation type="submission" date="2022-04" db="EMBL/GenBank/DDBJ databases">
        <title>Alcanivorax sp. CY1518 draft genome sequence.</title>
        <authorList>
            <person name="Zhao G."/>
            <person name="An M."/>
        </authorList>
    </citation>
    <scope>NUCLEOTIDE SEQUENCE</scope>
    <source>
        <strain evidence="3">CY1518</strain>
    </source>
</reference>
<dbReference type="RefSeq" id="WP_246948334.1">
    <property type="nucleotide sequence ID" value="NZ_JALKII010000002.1"/>
</dbReference>
<evidence type="ECO:0000313" key="4">
    <source>
        <dbReference type="Proteomes" id="UP001165524"/>
    </source>
</evidence>
<sequence>MFILRLRHGLALLALISFDLTTTASAASLSGALGVTGQGDAVVRADTSFKWTSRWFESDRGSLTGYWDAAYTYWARGKHYRAAHSLSFSPVLVYEFNTRHSFTPYVEFGIGAALFSKTRVGEQKLGSAFNFEDRLAFGLALPGQQRVGIRAIHYSNAGLNHPNKGIESYSLFYSRAF</sequence>
<evidence type="ECO:0000256" key="2">
    <source>
        <dbReference type="SAM" id="SignalP"/>
    </source>
</evidence>
<feature type="chain" id="PRO_5045680396" description="Lipid A deacylase" evidence="2">
    <location>
        <begin position="27"/>
        <end position="177"/>
    </location>
</feature>
<organism evidence="3 4">
    <name type="scientific">Alcanivorax quisquiliarum</name>
    <dbReference type="NCBI Taxonomy" id="2933565"/>
    <lineage>
        <taxon>Bacteria</taxon>
        <taxon>Pseudomonadati</taxon>
        <taxon>Pseudomonadota</taxon>
        <taxon>Gammaproteobacteria</taxon>
        <taxon>Oceanospirillales</taxon>
        <taxon>Alcanivoracaceae</taxon>
        <taxon>Alcanivorax</taxon>
    </lineage>
</organism>
<dbReference type="EC" id="3.1.1.77" evidence="1"/>
<keyword evidence="1" id="KW-0472">Membrane</keyword>
<keyword evidence="4" id="KW-1185">Reference proteome</keyword>
<dbReference type="InterPro" id="IPR018550">
    <property type="entry name" value="Lipid-A_deacylase-rel"/>
</dbReference>
<comment type="subcellular location">
    <subcellularLocation>
        <location evidence="1">Cell outer membrane</location>
        <topology evidence="1">Multi-pass membrane protein</topology>
    </subcellularLocation>
</comment>
<feature type="signal peptide" evidence="2">
    <location>
        <begin position="1"/>
        <end position="26"/>
    </location>
</feature>
<dbReference type="Gene3D" id="2.40.160.20">
    <property type="match status" value="1"/>
</dbReference>
<comment type="function">
    <text evidence="1">Has lipid A 3-O-deacylase activity. Hydrolyzes the ester bond at the 3 position of lipid A, a bioactive component of lipopolysaccharide (LPS), thereby releasing the primary fatty acyl moiety.</text>
</comment>
<protein>
    <recommendedName>
        <fullName evidence="1">Lipid A deacylase</fullName>
        <ecNumber evidence="1">3.1.1.77</ecNumber>
    </recommendedName>
    <alternativeName>
        <fullName evidence="1">LPS 3-O-deacylase</fullName>
    </alternativeName>
    <alternativeName>
        <fullName evidence="1">Outer membrane enzyme</fullName>
    </alternativeName>
</protein>
<comment type="caution">
    <text evidence="3">The sequence shown here is derived from an EMBL/GenBank/DDBJ whole genome shotgun (WGS) entry which is preliminary data.</text>
</comment>
<name>A0ABT0E4E4_9GAMM</name>
<dbReference type="PIRSF" id="PIRSF029681">
    <property type="entry name" value="PagL"/>
    <property type="match status" value="1"/>
</dbReference>
<evidence type="ECO:0000256" key="1">
    <source>
        <dbReference type="PIRNR" id="PIRNR029681"/>
    </source>
</evidence>